<proteinExistence type="predicted"/>
<dbReference type="InterPro" id="IPR006094">
    <property type="entry name" value="Oxid_FAD_bind_N"/>
</dbReference>
<dbReference type="SUPFAM" id="SSF55103">
    <property type="entry name" value="FAD-linked oxidases, C-terminal domain"/>
    <property type="match status" value="1"/>
</dbReference>
<evidence type="ECO:0000313" key="5">
    <source>
        <dbReference type="Proteomes" id="UP001163152"/>
    </source>
</evidence>
<dbReference type="GO" id="GO:0071949">
    <property type="term" value="F:FAD binding"/>
    <property type="evidence" value="ECO:0007669"/>
    <property type="project" value="InterPro"/>
</dbReference>
<dbReference type="PROSITE" id="PS51387">
    <property type="entry name" value="FAD_PCMH"/>
    <property type="match status" value="1"/>
</dbReference>
<dbReference type="InterPro" id="IPR016166">
    <property type="entry name" value="FAD-bd_PCMH"/>
</dbReference>
<reference evidence="4" key="1">
    <citation type="submission" date="2022-12" db="EMBL/GenBank/DDBJ databases">
        <title>Polyphasic identification of a Novel Hot-Spring Cyanobacterium Ocullathermofonsia sinensis gen nov. sp. nov. and Genomic Insights on its Adaptations to the Thermal Habitat.</title>
        <authorList>
            <person name="Daroch M."/>
            <person name="Tang J."/>
            <person name="Jiang Y."/>
        </authorList>
    </citation>
    <scope>NUCLEOTIDE SEQUENCE</scope>
    <source>
        <strain evidence="4">PKUAC-SCTA174</strain>
    </source>
</reference>
<name>A0A9E8ZDJ3_9CYAN</name>
<feature type="domain" description="FAD-binding PCMH-type" evidence="3">
    <location>
        <begin position="37"/>
        <end position="216"/>
    </location>
</feature>
<dbReference type="Proteomes" id="UP001163152">
    <property type="component" value="Chromosome"/>
</dbReference>
<dbReference type="InterPro" id="IPR036318">
    <property type="entry name" value="FAD-bd_PCMH-like_sf"/>
</dbReference>
<dbReference type="Gene3D" id="3.30.465.10">
    <property type="match status" value="1"/>
</dbReference>
<evidence type="ECO:0000313" key="4">
    <source>
        <dbReference type="EMBL" id="WAL60937.1"/>
    </source>
</evidence>
<dbReference type="EMBL" id="CP113797">
    <property type="protein sequence ID" value="WAL60937.1"/>
    <property type="molecule type" value="Genomic_DNA"/>
</dbReference>
<organism evidence="4 5">
    <name type="scientific">Thermocoleostomius sinensis A174</name>
    <dbReference type="NCBI Taxonomy" id="2016057"/>
    <lineage>
        <taxon>Bacteria</taxon>
        <taxon>Bacillati</taxon>
        <taxon>Cyanobacteriota</taxon>
        <taxon>Cyanophyceae</taxon>
        <taxon>Oculatellales</taxon>
        <taxon>Oculatellaceae</taxon>
        <taxon>Thermocoleostomius</taxon>
    </lineage>
</organism>
<evidence type="ECO:0000256" key="2">
    <source>
        <dbReference type="ARBA" id="ARBA00022827"/>
    </source>
</evidence>
<dbReference type="KEGG" id="tsin:OXH18_02760"/>
<keyword evidence="5" id="KW-1185">Reference proteome</keyword>
<dbReference type="SUPFAM" id="SSF56176">
    <property type="entry name" value="FAD-binding/transporter-associated domain-like"/>
    <property type="match status" value="1"/>
</dbReference>
<evidence type="ECO:0000259" key="3">
    <source>
        <dbReference type="PROSITE" id="PS51387"/>
    </source>
</evidence>
<sequence length="435" mass="46441">MNSITHQLESIVGTDALCPWEALEPSLKHQITQAVAPNSTVEGVVYPETQEMLGEVIAWVDRHRCPVLICGSASKLHWGGLATGIQLVISTARLNRLVDHAVGDLTVTAEAGMKLSDLQAQLATAGQFLAIDPAYPDTATLGGIVATADTGALRQRYGSVRDMLIGLSIVRSDGQIAKAGGRVVKNVAGYDLMKLFTGSYGTLGAIAQVSFRIYPLPPASQTVFLTGKPESIANATATLLASGLSPVAIELVTPEVASVLINKQAMGLIVRFQSLDVSVAEQTEYLQQLGQTIGLHSQVFPGSDEQPLWQQLQEQMQAYPQETEITCKIGVLPSNAVDMLSKLGHLAPLSFGLIHAASGLGLLRFDTLSLEQLAQARALCQVEGGFLSVLAAPVAFKQSIDVWGYVGNAFATMKNLKQQFDPENLFSPHRFVNGI</sequence>
<dbReference type="Pfam" id="PF01565">
    <property type="entry name" value="FAD_binding_4"/>
    <property type="match status" value="1"/>
</dbReference>
<keyword evidence="2" id="KW-0274">FAD</keyword>
<dbReference type="GO" id="GO:0003824">
    <property type="term" value="F:catalytic activity"/>
    <property type="evidence" value="ECO:0007669"/>
    <property type="project" value="InterPro"/>
</dbReference>
<gene>
    <name evidence="4" type="ORF">OXH18_02760</name>
</gene>
<dbReference type="PANTHER" id="PTHR11748">
    <property type="entry name" value="D-LACTATE DEHYDROGENASE"/>
    <property type="match status" value="1"/>
</dbReference>
<dbReference type="AlphaFoldDB" id="A0A9E8ZDJ3"/>
<evidence type="ECO:0000256" key="1">
    <source>
        <dbReference type="ARBA" id="ARBA00022630"/>
    </source>
</evidence>
<dbReference type="InterPro" id="IPR016164">
    <property type="entry name" value="FAD-linked_Oxase-like_C"/>
</dbReference>
<accession>A0A9E8ZDJ3</accession>
<protein>
    <submittedName>
        <fullName evidence="4">FAD-binding oxidoreductase</fullName>
    </submittedName>
</protein>
<keyword evidence="1" id="KW-0285">Flavoprotein</keyword>
<dbReference type="PANTHER" id="PTHR11748:SF103">
    <property type="entry name" value="GLYCOLATE OXIDASE SUBUNIT GLCE"/>
    <property type="match status" value="1"/>
</dbReference>
<dbReference type="InterPro" id="IPR016169">
    <property type="entry name" value="FAD-bd_PCMH_sub2"/>
</dbReference>
<dbReference type="RefSeq" id="WP_268610893.1">
    <property type="nucleotide sequence ID" value="NZ_CP113797.1"/>
</dbReference>